<sequence length="315" mass="33405">MPAPALTGPSVAVTIAGLLGLDLAFETRVRDISFLVIGLSMGTSVTPEVYESAKQWPFSLVAIVLSVTAAFFFSQLVLKRFWKYDAKTAVLGASPGHLSFVIGLGMDSGADIRLVAIVQSIRVLALTLVVPMLVVWSGLAGNGFVVPTEFMILPWVAVSLALAALVGLGFKKLRVPAAFVLAGMVVSLTTHLSGIIEGHMPQWLTLPALTILGSMIGTRFSGVSWSELRKAFGAGMAITLVGVFAAVLFAVVLSLFIDLPIAQLVVAFAPGGVEAMAAMAFALNLDPTFVATHHIARIFYLSFFVPLALMWWGKD</sequence>
<keyword evidence="1" id="KW-0472">Membrane</keyword>
<dbReference type="PANTHER" id="PTHR38457:SF1">
    <property type="entry name" value="REGULATOR ABRB-RELATED"/>
    <property type="match status" value="1"/>
</dbReference>
<dbReference type="InterPro" id="IPR007820">
    <property type="entry name" value="AbrB_fam"/>
</dbReference>
<feature type="transmembrane region" description="Helical" evidence="1">
    <location>
        <begin position="56"/>
        <end position="78"/>
    </location>
</feature>
<reference evidence="2" key="2">
    <citation type="submission" date="2023-01" db="EMBL/GenBank/DDBJ databases">
        <title>Draft genome sequence of Maritalea porphyrae strain NBRC 107169.</title>
        <authorList>
            <person name="Sun Q."/>
            <person name="Mori K."/>
        </authorList>
    </citation>
    <scope>NUCLEOTIDE SEQUENCE</scope>
    <source>
        <strain evidence="2">NBRC 107169</strain>
    </source>
</reference>
<feature type="transmembrane region" description="Helical" evidence="1">
    <location>
        <begin position="152"/>
        <end position="170"/>
    </location>
</feature>
<keyword evidence="1" id="KW-0812">Transmembrane</keyword>
<keyword evidence="3" id="KW-1185">Reference proteome</keyword>
<accession>A0ABQ5UKR3</accession>
<reference evidence="2" key="1">
    <citation type="journal article" date="2014" name="Int. J. Syst. Evol. Microbiol.">
        <title>Complete genome of a new Firmicutes species belonging to the dominant human colonic microbiota ('Ruminococcus bicirculans') reveals two chromosomes and a selective capacity to utilize plant glucans.</title>
        <authorList>
            <consortium name="NISC Comparative Sequencing Program"/>
            <person name="Wegmann U."/>
            <person name="Louis P."/>
            <person name="Goesmann A."/>
            <person name="Henrissat B."/>
            <person name="Duncan S.H."/>
            <person name="Flint H.J."/>
        </authorList>
    </citation>
    <scope>NUCLEOTIDE SEQUENCE</scope>
    <source>
        <strain evidence="2">NBRC 107169</strain>
    </source>
</reference>
<dbReference type="PIRSF" id="PIRSF038991">
    <property type="entry name" value="Protein_AbrB"/>
    <property type="match status" value="1"/>
</dbReference>
<dbReference type="PANTHER" id="PTHR38457">
    <property type="entry name" value="REGULATOR ABRB-RELATED"/>
    <property type="match status" value="1"/>
</dbReference>
<organism evidence="2 3">
    <name type="scientific">Maritalea porphyrae</name>
    <dbReference type="NCBI Taxonomy" id="880732"/>
    <lineage>
        <taxon>Bacteria</taxon>
        <taxon>Pseudomonadati</taxon>
        <taxon>Pseudomonadota</taxon>
        <taxon>Alphaproteobacteria</taxon>
        <taxon>Hyphomicrobiales</taxon>
        <taxon>Devosiaceae</taxon>
        <taxon>Maritalea</taxon>
    </lineage>
</organism>
<dbReference type="Pfam" id="PF05145">
    <property type="entry name" value="AbrB"/>
    <property type="match status" value="1"/>
</dbReference>
<evidence type="ECO:0000313" key="2">
    <source>
        <dbReference type="EMBL" id="GLQ15853.1"/>
    </source>
</evidence>
<evidence type="ECO:0000256" key="1">
    <source>
        <dbReference type="SAM" id="Phobius"/>
    </source>
</evidence>
<keyword evidence="1" id="KW-1133">Transmembrane helix</keyword>
<feature type="transmembrane region" description="Helical" evidence="1">
    <location>
        <begin position="261"/>
        <end position="283"/>
    </location>
</feature>
<dbReference type="InterPro" id="IPR017516">
    <property type="entry name" value="AbrB_dup"/>
</dbReference>
<dbReference type="Proteomes" id="UP001161405">
    <property type="component" value="Unassembled WGS sequence"/>
</dbReference>
<feature type="transmembrane region" description="Helical" evidence="1">
    <location>
        <begin position="123"/>
        <end position="146"/>
    </location>
</feature>
<proteinExistence type="predicted"/>
<feature type="transmembrane region" description="Helical" evidence="1">
    <location>
        <begin position="232"/>
        <end position="255"/>
    </location>
</feature>
<dbReference type="NCBIfam" id="TIGR03082">
    <property type="entry name" value="Gneg_AbrB_dup"/>
    <property type="match status" value="2"/>
</dbReference>
<dbReference type="EMBL" id="BSNI01000001">
    <property type="protein sequence ID" value="GLQ15853.1"/>
    <property type="molecule type" value="Genomic_DNA"/>
</dbReference>
<feature type="transmembrane region" description="Helical" evidence="1">
    <location>
        <begin position="295"/>
        <end position="313"/>
    </location>
</feature>
<gene>
    <name evidence="2" type="ORF">GCM10007879_01020</name>
</gene>
<name>A0ABQ5UKR3_9HYPH</name>
<feature type="transmembrane region" description="Helical" evidence="1">
    <location>
        <begin position="202"/>
        <end position="220"/>
    </location>
</feature>
<feature type="transmembrane region" description="Helical" evidence="1">
    <location>
        <begin position="177"/>
        <end position="196"/>
    </location>
</feature>
<protein>
    <recommendedName>
        <fullName evidence="4">AbrB family transcriptional regulator</fullName>
    </recommendedName>
</protein>
<evidence type="ECO:0008006" key="4">
    <source>
        <dbReference type="Google" id="ProtNLM"/>
    </source>
</evidence>
<evidence type="ECO:0000313" key="3">
    <source>
        <dbReference type="Proteomes" id="UP001161405"/>
    </source>
</evidence>
<comment type="caution">
    <text evidence="2">The sequence shown here is derived from an EMBL/GenBank/DDBJ whole genome shotgun (WGS) entry which is preliminary data.</text>
</comment>